<dbReference type="InterPro" id="IPR013785">
    <property type="entry name" value="Aldolase_TIM"/>
</dbReference>
<dbReference type="GO" id="GO:0005634">
    <property type="term" value="C:nucleus"/>
    <property type="evidence" value="ECO:0007669"/>
    <property type="project" value="UniProtKB-SubCell"/>
</dbReference>
<name>A0A4U0XHM3_9PEZI</name>
<dbReference type="AlphaFoldDB" id="A0A4U0XHM3"/>
<dbReference type="SUPFAM" id="SSF51412">
    <property type="entry name" value="Inosine monophosphate dehydrogenase (IMPDH)"/>
    <property type="match status" value="1"/>
</dbReference>
<comment type="caution">
    <text evidence="8">The sequence shown here is derived from an EMBL/GenBank/DDBJ whole genome shotgun (WGS) entry which is preliminary data.</text>
</comment>
<dbReference type="Pfam" id="PF03060">
    <property type="entry name" value="NMO"/>
    <property type="match status" value="1"/>
</dbReference>
<evidence type="ECO:0000313" key="8">
    <source>
        <dbReference type="EMBL" id="TKA75018.1"/>
    </source>
</evidence>
<comment type="subcellular location">
    <subcellularLocation>
        <location evidence="1">Nucleus</location>
    </subcellularLocation>
</comment>
<evidence type="ECO:0000256" key="6">
    <source>
        <dbReference type="SAM" id="MobiDB-lite"/>
    </source>
</evidence>
<dbReference type="CDD" id="cd04730">
    <property type="entry name" value="NPD_like"/>
    <property type="match status" value="1"/>
</dbReference>
<dbReference type="GO" id="GO:0018580">
    <property type="term" value="F:nitronate monooxygenase activity"/>
    <property type="evidence" value="ECO:0007669"/>
    <property type="project" value="InterPro"/>
</dbReference>
<dbReference type="SMART" id="SM00906">
    <property type="entry name" value="Fungal_trans"/>
    <property type="match status" value="1"/>
</dbReference>
<accession>A0A4U0XHM3</accession>
<protein>
    <recommendedName>
        <fullName evidence="7">Xylanolytic transcriptional activator regulatory domain-containing protein</fullName>
    </recommendedName>
</protein>
<keyword evidence="4" id="KW-0560">Oxidoreductase</keyword>
<proteinExistence type="predicted"/>
<dbReference type="PANTHER" id="PTHR31001:SF79">
    <property type="entry name" value="ZN(II)2CYS6 TRANSCRIPTION FACTOR (EUROFUNG)"/>
    <property type="match status" value="1"/>
</dbReference>
<organism evidence="8 9">
    <name type="scientific">Friedmanniomyces simplex</name>
    <dbReference type="NCBI Taxonomy" id="329884"/>
    <lineage>
        <taxon>Eukaryota</taxon>
        <taxon>Fungi</taxon>
        <taxon>Dikarya</taxon>
        <taxon>Ascomycota</taxon>
        <taxon>Pezizomycotina</taxon>
        <taxon>Dothideomycetes</taxon>
        <taxon>Dothideomycetidae</taxon>
        <taxon>Mycosphaerellales</taxon>
        <taxon>Teratosphaeriaceae</taxon>
        <taxon>Friedmanniomyces</taxon>
    </lineage>
</organism>
<feature type="domain" description="Xylanolytic transcriptional activator regulatory" evidence="7">
    <location>
        <begin position="779"/>
        <end position="853"/>
    </location>
</feature>
<dbReference type="Proteomes" id="UP000309340">
    <property type="component" value="Unassembled WGS sequence"/>
</dbReference>
<dbReference type="InterPro" id="IPR050613">
    <property type="entry name" value="Sec_Metabolite_Reg"/>
</dbReference>
<feature type="region of interest" description="Disordered" evidence="6">
    <location>
        <begin position="427"/>
        <end position="461"/>
    </location>
</feature>
<dbReference type="GO" id="GO:0006351">
    <property type="term" value="P:DNA-templated transcription"/>
    <property type="evidence" value="ECO:0007669"/>
    <property type="project" value="InterPro"/>
</dbReference>
<dbReference type="EMBL" id="NAJQ01000206">
    <property type="protein sequence ID" value="TKA75018.1"/>
    <property type="molecule type" value="Genomic_DNA"/>
</dbReference>
<dbReference type="InterPro" id="IPR037401">
    <property type="entry name" value="SnoaL-like"/>
</dbReference>
<dbReference type="Pfam" id="PF04082">
    <property type="entry name" value="Fungal_trans"/>
    <property type="match status" value="1"/>
</dbReference>
<dbReference type="GO" id="GO:0008270">
    <property type="term" value="F:zinc ion binding"/>
    <property type="evidence" value="ECO:0007669"/>
    <property type="project" value="InterPro"/>
</dbReference>
<dbReference type="InterPro" id="IPR032710">
    <property type="entry name" value="NTF2-like_dom_sf"/>
</dbReference>
<keyword evidence="2" id="KW-0285">Flavoprotein</keyword>
<dbReference type="Pfam" id="PF13577">
    <property type="entry name" value="SnoaL_4"/>
    <property type="match status" value="1"/>
</dbReference>
<evidence type="ECO:0000259" key="7">
    <source>
        <dbReference type="SMART" id="SM00906"/>
    </source>
</evidence>
<dbReference type="InterPro" id="IPR004136">
    <property type="entry name" value="NMO"/>
</dbReference>
<sequence>MFVSAVGVPPKHVVDRLHGAGIFYMNMIGHPKHVKKCLDLGVDLICAQGGEGGGHTGDVPTTILIPSVAALCKGHTSPMTGAPVQVVAAGGLFNGQSLAAAMALGASAVWIGTRFVLSEEAGAPKAHQEAVRTAGFDDNVRTIIFTGRPLRVRSNPYIHNWETNRQNDIKDLTEKGVIPVEADLERMGDDIDDETMDNARPFLMGKASAVVNEKKSAKVIIDEMVQEAVEWIGKSNSLDQTQIKVIITCNCPNSGSTTSSTTTGAYMLFNNGKQTVSSPLLSLHFILLLFNMAPNALDYFAIQNTISRYCFALDTKNFELLKQVFTSDVNTIYPFGGQRKGVQSVADAIQKRHGHPIVQRGQAKINIQAVTYFTGIHFGKGKWDGKEVTAWGKYTDTLSLNDTKDSLPGASGEWLISRRECVYEDQVPQPPPTYQFIAETPGEPSGQRRHSGNTEEQPNDVRIPTARLETMEARIAALSDMVHVLQTQTSSGVASSAACSTIDLSGANMNESDPAPGSSGHLSRQEGGRMRYVDQTYWASMCQEVSELDGLLSGQARYVLHSATDVSDQEDDIDPEFDEDSVAAQRRNDAGRLLSDSGQPTTRGAGASVLTRSHEQLTGDIVPQPLVSLAAAQVTTRTVARNPEFLRQLPSKRRCDALLEGYIHGYHPMVPMIHVPTFRHRYEEFWRTRNDVNAGETASMSFAALLVAILYAGSVACPLAVSSGAVGAPAPDEAATHLQKLATRALRLSNFPRTPTLDSFTAYLICQTTWTREEEPLSCVAFVGVALRVATMLGLHKDPSHFPSVDAIEAEVRRRVWWHLVHIDVLVAAASGLPPMVDLDCWDVRGISELKEEHFGTSAGRTYEELVSTRERPHDGVVDPRDPVRNSLVSTIGVLVAGKLQASLVLRRTLARFSTRGALTTSELVAMRSEFRLLGEDLAARIARIPEPDPVDAWQSATDSTYENNLALNRWARLLLSAYVDVQYCIAYHGLLTTPMSEIWPELYPQAIEHCQSFLTKCAQMGSISDFSNFQWSWPGQHQPLHAIMILLIDLVQNPHNQRAVASRKAVDICFALCGPHGGIVSGGTGPETTMKRPLTEGGQEAWGYFRRLRTKAWQNAGLDAEIVWTREQAVRYCNQQKEPGIVVDDGAGPMWGQASPAPAMGGFDRSGAPQAVPSAEEYGGGTSPSSIDWTYLDAVLEGNRHVDLEFDFDPDNPAGG</sequence>
<dbReference type="CDD" id="cd12148">
    <property type="entry name" value="fungal_TF_MHR"/>
    <property type="match status" value="1"/>
</dbReference>
<evidence type="ECO:0000256" key="1">
    <source>
        <dbReference type="ARBA" id="ARBA00004123"/>
    </source>
</evidence>
<feature type="region of interest" description="Disordered" evidence="6">
    <location>
        <begin position="1157"/>
        <end position="1184"/>
    </location>
</feature>
<keyword evidence="3" id="KW-0288">FMN</keyword>
<dbReference type="GO" id="GO:0003677">
    <property type="term" value="F:DNA binding"/>
    <property type="evidence" value="ECO:0007669"/>
    <property type="project" value="InterPro"/>
</dbReference>
<dbReference type="SUPFAM" id="SSF54427">
    <property type="entry name" value="NTF2-like"/>
    <property type="match status" value="1"/>
</dbReference>
<evidence type="ECO:0000313" key="9">
    <source>
        <dbReference type="Proteomes" id="UP000309340"/>
    </source>
</evidence>
<keyword evidence="5" id="KW-0539">Nucleus</keyword>
<evidence type="ECO:0000256" key="3">
    <source>
        <dbReference type="ARBA" id="ARBA00022643"/>
    </source>
</evidence>
<dbReference type="PANTHER" id="PTHR31001">
    <property type="entry name" value="UNCHARACTERIZED TRANSCRIPTIONAL REGULATORY PROTEIN"/>
    <property type="match status" value="1"/>
</dbReference>
<dbReference type="STRING" id="329884.A0A4U0XHM3"/>
<evidence type="ECO:0000256" key="5">
    <source>
        <dbReference type="ARBA" id="ARBA00023242"/>
    </source>
</evidence>
<feature type="region of interest" description="Disordered" evidence="6">
    <location>
        <begin position="505"/>
        <end position="527"/>
    </location>
</feature>
<dbReference type="Gene3D" id="3.20.20.70">
    <property type="entry name" value="Aldolase class I"/>
    <property type="match status" value="1"/>
</dbReference>
<gene>
    <name evidence="8" type="ORF">B0A55_04808</name>
</gene>
<dbReference type="Gene3D" id="3.10.450.50">
    <property type="match status" value="1"/>
</dbReference>
<dbReference type="OrthoDB" id="3989227at2759"/>
<dbReference type="InterPro" id="IPR007219">
    <property type="entry name" value="XnlR_reg_dom"/>
</dbReference>
<evidence type="ECO:0000256" key="2">
    <source>
        <dbReference type="ARBA" id="ARBA00022630"/>
    </source>
</evidence>
<evidence type="ECO:0000256" key="4">
    <source>
        <dbReference type="ARBA" id="ARBA00023002"/>
    </source>
</evidence>
<reference evidence="8 9" key="1">
    <citation type="submission" date="2017-03" db="EMBL/GenBank/DDBJ databases">
        <title>Genomes of endolithic fungi from Antarctica.</title>
        <authorList>
            <person name="Coleine C."/>
            <person name="Masonjones S."/>
            <person name="Stajich J.E."/>
        </authorList>
    </citation>
    <scope>NUCLEOTIDE SEQUENCE [LARGE SCALE GENOMIC DNA]</scope>
    <source>
        <strain evidence="8 9">CCFEE 5184</strain>
    </source>
</reference>
<keyword evidence="9" id="KW-1185">Reference proteome</keyword>